<evidence type="ECO:0000313" key="2">
    <source>
        <dbReference type="EMBL" id="OGY32308.1"/>
    </source>
</evidence>
<dbReference type="EMBL" id="MHDA01000020">
    <property type="protein sequence ID" value="OGY32308.1"/>
    <property type="molecule type" value="Genomic_DNA"/>
</dbReference>
<gene>
    <name evidence="2" type="ORF">A3A57_01560</name>
</gene>
<proteinExistence type="predicted"/>
<accession>A0A1G1WX26</accession>
<dbReference type="AlphaFoldDB" id="A0A1G1WX26"/>
<feature type="region of interest" description="Disordered" evidence="1">
    <location>
        <begin position="37"/>
        <end position="64"/>
    </location>
</feature>
<dbReference type="Proteomes" id="UP000179279">
    <property type="component" value="Unassembled WGS sequence"/>
</dbReference>
<evidence type="ECO:0000313" key="3">
    <source>
        <dbReference type="Proteomes" id="UP000179279"/>
    </source>
</evidence>
<comment type="caution">
    <text evidence="2">The sequence shown here is derived from an EMBL/GenBank/DDBJ whole genome shotgun (WGS) entry which is preliminary data.</text>
</comment>
<name>A0A1G1WX26_9BACT</name>
<organism evidence="2 3">
    <name type="scientific">Candidatus Woykebacteria bacterium RIFCSPLOWO2_01_FULL_41_12</name>
    <dbReference type="NCBI Taxonomy" id="1802604"/>
    <lineage>
        <taxon>Bacteria</taxon>
        <taxon>Candidatus Woykeibacteriota</taxon>
    </lineage>
</organism>
<protein>
    <submittedName>
        <fullName evidence="2">Uncharacterized protein</fullName>
    </submittedName>
</protein>
<sequence>MGIYKKSEIVVLASLLLVFLFVATPVLASLRPFPQQPRVRGEQTATPSADQEDESEQEGEQARGKFEKHLGEAKLRVCEKLEDTINNRSDHLLDRVNKHIARFDRISSKVQTFYTEKMVPKGINVENYETLVGNIATKKAAAVEAAANAAATIDDFDCSGDSPGQALADFHDQMHVVIKALKEYKKSVVDLIVAVRTAFNNSKETRQATSSAN</sequence>
<reference evidence="2 3" key="1">
    <citation type="journal article" date="2016" name="Nat. Commun.">
        <title>Thousands of microbial genomes shed light on interconnected biogeochemical processes in an aquifer system.</title>
        <authorList>
            <person name="Anantharaman K."/>
            <person name="Brown C.T."/>
            <person name="Hug L.A."/>
            <person name="Sharon I."/>
            <person name="Castelle C.J."/>
            <person name="Probst A.J."/>
            <person name="Thomas B.C."/>
            <person name="Singh A."/>
            <person name="Wilkins M.J."/>
            <person name="Karaoz U."/>
            <person name="Brodie E.L."/>
            <person name="Williams K.H."/>
            <person name="Hubbard S.S."/>
            <person name="Banfield J.F."/>
        </authorList>
    </citation>
    <scope>NUCLEOTIDE SEQUENCE [LARGE SCALE GENOMIC DNA]</scope>
</reference>
<feature type="compositionally biased region" description="Acidic residues" evidence="1">
    <location>
        <begin position="50"/>
        <end position="59"/>
    </location>
</feature>
<evidence type="ECO:0000256" key="1">
    <source>
        <dbReference type="SAM" id="MobiDB-lite"/>
    </source>
</evidence>